<organism evidence="1 2">
    <name type="scientific">Tuber borchii</name>
    <name type="common">White truffle</name>
    <dbReference type="NCBI Taxonomy" id="42251"/>
    <lineage>
        <taxon>Eukaryota</taxon>
        <taxon>Fungi</taxon>
        <taxon>Dikarya</taxon>
        <taxon>Ascomycota</taxon>
        <taxon>Pezizomycotina</taxon>
        <taxon>Pezizomycetes</taxon>
        <taxon>Pezizales</taxon>
        <taxon>Tuberaceae</taxon>
        <taxon>Tuber</taxon>
    </lineage>
</organism>
<comment type="caution">
    <text evidence="1">The sequence shown here is derived from an EMBL/GenBank/DDBJ whole genome shotgun (WGS) entry which is preliminary data.</text>
</comment>
<gene>
    <name evidence="1" type="ORF">B9Z19DRAFT_1063801</name>
</gene>
<evidence type="ECO:0000313" key="2">
    <source>
        <dbReference type="Proteomes" id="UP000244722"/>
    </source>
</evidence>
<sequence>MDYPKASMHTPAGHLKAPPYISLEENKAFKLPVPSSANILPLNFTPSLCQQGAQGPKALCDYKLQQRLSSQLKLSAKMKREAEAAQTNSQSTFRPVFGSNCNMIEVFFQIDSHGEHAPPTSHKATLEDTQALGSSFEQIDIGDKGFNVALDKNYKKIFVMFGAGLKLIYEDKIGGYVEKAIVWKNEEYASAGVYHWEIWMEQAHAKLESLTTKDTNVKGHMKKALLPLFKAMGAMTRAQRILLAAIDLECLQEYEKILGKCLDHRTSFETDEWECFTLRACLVNVFTEPHLDGADMKNGWASMCPLGEFEDGDFCITELKRRFVYKVGSISFLKSKQYEHFTLKWKGH</sequence>
<dbReference type="Gene3D" id="3.60.130.30">
    <property type="match status" value="1"/>
</dbReference>
<dbReference type="Proteomes" id="UP000244722">
    <property type="component" value="Unassembled WGS sequence"/>
</dbReference>
<dbReference type="OrthoDB" id="2152029at2759"/>
<keyword evidence="2" id="KW-1185">Reference proteome</keyword>
<reference evidence="1 2" key="1">
    <citation type="submission" date="2017-04" db="EMBL/GenBank/DDBJ databases">
        <title>Draft genome sequence of Tuber borchii Vittad., a whitish edible truffle.</title>
        <authorList>
            <consortium name="DOE Joint Genome Institute"/>
            <person name="Murat C."/>
            <person name="Kuo A."/>
            <person name="Barry K.W."/>
            <person name="Clum A."/>
            <person name="Dockter R.B."/>
            <person name="Fauchery L."/>
            <person name="Iotti M."/>
            <person name="Kohler A."/>
            <person name="Labutti K."/>
            <person name="Lindquist E.A."/>
            <person name="Lipzen A."/>
            <person name="Ohm R.A."/>
            <person name="Wang M."/>
            <person name="Grigoriev I.V."/>
            <person name="Zambonelli A."/>
            <person name="Martin F.M."/>
        </authorList>
    </citation>
    <scope>NUCLEOTIDE SEQUENCE [LARGE SCALE GENOMIC DNA]</scope>
    <source>
        <strain evidence="1 2">Tbo3840</strain>
    </source>
</reference>
<accession>A0A2T6ZWY8</accession>
<name>A0A2T6ZWY8_TUBBO</name>
<dbReference type="EMBL" id="NESQ01000076">
    <property type="protein sequence ID" value="PUU80002.1"/>
    <property type="molecule type" value="Genomic_DNA"/>
</dbReference>
<protein>
    <submittedName>
        <fullName evidence="1">Uncharacterized protein</fullName>
    </submittedName>
</protein>
<dbReference type="AlphaFoldDB" id="A0A2T6ZWY8"/>
<proteinExistence type="predicted"/>
<evidence type="ECO:0000313" key="1">
    <source>
        <dbReference type="EMBL" id="PUU80002.1"/>
    </source>
</evidence>